<evidence type="ECO:0000313" key="11">
    <source>
        <dbReference type="Proteomes" id="UP000049855"/>
    </source>
</evidence>
<dbReference type="Gene3D" id="1.20.1740.10">
    <property type="entry name" value="Amino acid/polyamine transporter I"/>
    <property type="match status" value="1"/>
</dbReference>
<dbReference type="AlphaFoldDB" id="A0A0U1KZ36"/>
<keyword evidence="8 9" id="KW-0472">Membrane</keyword>
<dbReference type="GO" id="GO:0005283">
    <property type="term" value="F:amino acid:sodium symporter activity"/>
    <property type="evidence" value="ECO:0007669"/>
    <property type="project" value="InterPro"/>
</dbReference>
<evidence type="ECO:0000256" key="9">
    <source>
        <dbReference type="RuleBase" id="RU363064"/>
    </source>
</evidence>
<evidence type="ECO:0000256" key="2">
    <source>
        <dbReference type="ARBA" id="ARBA00009261"/>
    </source>
</evidence>
<evidence type="ECO:0000256" key="4">
    <source>
        <dbReference type="ARBA" id="ARBA00022475"/>
    </source>
</evidence>
<proteinExistence type="inferred from homology"/>
<name>A0A0U1KZ36_9FIRM</name>
<accession>A0A0U1KZ36</accession>
<evidence type="ECO:0000256" key="1">
    <source>
        <dbReference type="ARBA" id="ARBA00004651"/>
    </source>
</evidence>
<keyword evidence="7 9" id="KW-1133">Transmembrane helix</keyword>
<feature type="transmembrane region" description="Helical" evidence="9">
    <location>
        <begin position="304"/>
        <end position="323"/>
    </location>
</feature>
<dbReference type="PANTHER" id="PTHR30330:SF3">
    <property type="entry name" value="TRANSCRIPTIONAL REGULATOR, LRP FAMILY"/>
    <property type="match status" value="1"/>
</dbReference>
<gene>
    <name evidence="10" type="ORF">SpAn4DRAFT_3140</name>
</gene>
<comment type="similarity">
    <text evidence="2 9">Belongs to the alanine or glycine:cation symporter (AGCS) (TC 2.A.25) family.</text>
</comment>
<dbReference type="NCBIfam" id="TIGR00835">
    <property type="entry name" value="agcS"/>
    <property type="match status" value="1"/>
</dbReference>
<feature type="transmembrane region" description="Helical" evidence="9">
    <location>
        <begin position="390"/>
        <end position="408"/>
    </location>
</feature>
<feature type="transmembrane region" description="Helical" evidence="9">
    <location>
        <begin position="143"/>
        <end position="163"/>
    </location>
</feature>
<evidence type="ECO:0000256" key="7">
    <source>
        <dbReference type="ARBA" id="ARBA00022989"/>
    </source>
</evidence>
<evidence type="ECO:0000256" key="3">
    <source>
        <dbReference type="ARBA" id="ARBA00022448"/>
    </source>
</evidence>
<dbReference type="Pfam" id="PF01235">
    <property type="entry name" value="Na_Ala_symp"/>
    <property type="match status" value="1"/>
</dbReference>
<keyword evidence="11" id="KW-1185">Reference proteome</keyword>
<dbReference type="GO" id="GO:0005886">
    <property type="term" value="C:plasma membrane"/>
    <property type="evidence" value="ECO:0007669"/>
    <property type="project" value="UniProtKB-SubCell"/>
</dbReference>
<dbReference type="RefSeq" id="WP_021168374.1">
    <property type="nucleotide sequence ID" value="NZ_CTRP01000011.1"/>
</dbReference>
<dbReference type="FunFam" id="1.20.1740.10:FF:000004">
    <property type="entry name" value="Sodium:alanine symporter family protein"/>
    <property type="match status" value="1"/>
</dbReference>
<feature type="transmembrane region" description="Helical" evidence="9">
    <location>
        <begin position="414"/>
        <end position="435"/>
    </location>
</feature>
<keyword evidence="5 9" id="KW-0812">Transmembrane</keyword>
<keyword evidence="4 9" id="KW-1003">Cell membrane</keyword>
<organism evidence="10 11">
    <name type="scientific">Sporomusa ovata</name>
    <dbReference type="NCBI Taxonomy" id="2378"/>
    <lineage>
        <taxon>Bacteria</taxon>
        <taxon>Bacillati</taxon>
        <taxon>Bacillota</taxon>
        <taxon>Negativicutes</taxon>
        <taxon>Selenomonadales</taxon>
        <taxon>Sporomusaceae</taxon>
        <taxon>Sporomusa</taxon>
    </lineage>
</organism>
<dbReference type="EMBL" id="CTRP01000011">
    <property type="protein sequence ID" value="CQR72680.1"/>
    <property type="molecule type" value="Genomic_DNA"/>
</dbReference>
<evidence type="ECO:0000256" key="8">
    <source>
        <dbReference type="ARBA" id="ARBA00023136"/>
    </source>
</evidence>
<evidence type="ECO:0000256" key="5">
    <source>
        <dbReference type="ARBA" id="ARBA00022692"/>
    </source>
</evidence>
<feature type="transmembrane region" description="Helical" evidence="9">
    <location>
        <begin position="14"/>
        <end position="33"/>
    </location>
</feature>
<keyword evidence="3 9" id="KW-0813">Transport</keyword>
<evidence type="ECO:0000313" key="10">
    <source>
        <dbReference type="EMBL" id="CQR72680.1"/>
    </source>
</evidence>
<sequence>MQGFHDLINWANGYLWGPPMLILLFGTHLFLTYRLRFIQKYVWKAIKLSVSKDRSGEGDVSQFGALTTALAATIGTGNIVGVATAVGLGGPGAVLWCWLTGVFGMATKYAEALLSVRYRVKTSDGTMLGGPMYALENGLNMKWLAVLFCVFTSIAAFGIGNMVQANSISAMMQETMGVSPYLSGGVLAVLTAVVILGGVKSIASVCEKLVPFMAIFYVFGCAIILGMNASYLPATISLIVEAAFTPQAAGGGFVGASVMMAMRYGVARGLFSNESGLGSAPIVAAAAQTRNPVRQGLVSMTGTFWDTVVVCAMTGLVLVSSVIENPTALNQLSGAALTKAAFAQIPVVGPIVLSIGLLTFVFSTILGWSYYGERAMEYLFGKKSITPYRVVWVIAVFLGSVTSLTLVWDLADAMNALMAIPNLVSLIALSGVIVADTKKYLWEEGGLEREAPEQYSRKITKKG</sequence>
<reference evidence="11" key="1">
    <citation type="submission" date="2015-03" db="EMBL/GenBank/DDBJ databases">
        <authorList>
            <person name="Nijsse Bart"/>
        </authorList>
    </citation>
    <scope>NUCLEOTIDE SEQUENCE [LARGE SCALE GENOMIC DNA]</scope>
</reference>
<feature type="transmembrane region" description="Helical" evidence="9">
    <location>
        <begin position="343"/>
        <end position="369"/>
    </location>
</feature>
<keyword evidence="6 9" id="KW-0769">Symport</keyword>
<comment type="subcellular location">
    <subcellularLocation>
        <location evidence="1 9">Cell membrane</location>
        <topology evidence="1 9">Multi-pass membrane protein</topology>
    </subcellularLocation>
</comment>
<dbReference type="PANTHER" id="PTHR30330">
    <property type="entry name" value="AGSS FAMILY TRANSPORTER, SODIUM-ALANINE"/>
    <property type="match status" value="1"/>
</dbReference>
<dbReference type="InterPro" id="IPR001463">
    <property type="entry name" value="Na/Ala_symport"/>
</dbReference>
<feature type="transmembrane region" description="Helical" evidence="9">
    <location>
        <begin position="178"/>
        <end position="197"/>
    </location>
</feature>
<feature type="transmembrane region" description="Helical" evidence="9">
    <location>
        <begin position="244"/>
        <end position="262"/>
    </location>
</feature>
<dbReference type="Proteomes" id="UP000049855">
    <property type="component" value="Unassembled WGS sequence"/>
</dbReference>
<evidence type="ECO:0000256" key="6">
    <source>
        <dbReference type="ARBA" id="ARBA00022847"/>
    </source>
</evidence>
<protein>
    <submittedName>
        <fullName evidence="10">Sodium/glycine symporter GlyP</fullName>
    </submittedName>
</protein>
<dbReference type="PRINTS" id="PR00175">
    <property type="entry name" value="NAALASMPORT"/>
</dbReference>
<feature type="transmembrane region" description="Helical" evidence="9">
    <location>
        <begin position="209"/>
        <end position="232"/>
    </location>
</feature>